<dbReference type="EMBL" id="CP016171">
    <property type="protein sequence ID" value="ANN71359.1"/>
    <property type="molecule type" value="Genomic_DNA"/>
</dbReference>
<dbReference type="EMBL" id="CP016170">
    <property type="protein sequence ID" value="ANN66278.1"/>
    <property type="molecule type" value="Genomic_DNA"/>
</dbReference>
<accession>A0A193FWG0</accession>
<evidence type="ECO:0000313" key="2">
    <source>
        <dbReference type="EMBL" id="ANN71359.1"/>
    </source>
</evidence>
<sequence>MVNEREPLRLTDELERELMRQAIEEQFRPRPLRALGKLISKFGRSFRAPASRHSGEAARA</sequence>
<protein>
    <submittedName>
        <fullName evidence="2">Uncharacterized protein</fullName>
    </submittedName>
</protein>
<name>A0A193FWG0_9BORD</name>
<dbReference type="KEGG" id="bbro:BAU06_08210"/>
<dbReference type="Proteomes" id="UP000092213">
    <property type="component" value="Chromosome"/>
</dbReference>
<organism evidence="2 4">
    <name type="scientific">Bordetella bronchialis</name>
    <dbReference type="NCBI Taxonomy" id="463025"/>
    <lineage>
        <taxon>Bacteria</taxon>
        <taxon>Pseudomonadati</taxon>
        <taxon>Pseudomonadota</taxon>
        <taxon>Betaproteobacteria</taxon>
        <taxon>Burkholderiales</taxon>
        <taxon>Alcaligenaceae</taxon>
        <taxon>Bordetella</taxon>
    </lineage>
</organism>
<dbReference type="Proteomes" id="UP000091897">
    <property type="component" value="Chromosome"/>
</dbReference>
<evidence type="ECO:0000313" key="3">
    <source>
        <dbReference type="Proteomes" id="UP000091897"/>
    </source>
</evidence>
<dbReference type="STRING" id="463025.BAU08_08435"/>
<proteinExistence type="predicted"/>
<gene>
    <name evidence="1" type="ORF">BAU06_08210</name>
    <name evidence="2" type="ORF">BAU08_08435</name>
</gene>
<evidence type="ECO:0000313" key="1">
    <source>
        <dbReference type="EMBL" id="ANN66278.1"/>
    </source>
</evidence>
<reference evidence="3 4" key="1">
    <citation type="submission" date="2016-06" db="EMBL/GenBank/DDBJ databases">
        <title>Complete genome sequences of Bordetella bronchialis and Bordetella flabilis.</title>
        <authorList>
            <person name="LiPuma J.J."/>
            <person name="Spilker T."/>
        </authorList>
    </citation>
    <scope>NUCLEOTIDE SEQUENCE [LARGE SCALE GENOMIC DNA]</scope>
    <source>
        <strain evidence="2 4">AU17976</strain>
        <strain evidence="1 3">AU3182</strain>
    </source>
</reference>
<evidence type="ECO:0000313" key="4">
    <source>
        <dbReference type="Proteomes" id="UP000092213"/>
    </source>
</evidence>
<dbReference type="AlphaFoldDB" id="A0A193FWG0"/>
<keyword evidence="3" id="KW-1185">Reference proteome</keyword>